<name>A0A1H9H602_9BACT</name>
<sequence>MRILPILLLVFSFVAMAAPSKTLVIQTNAQCGMCKASIEKQLNALDGVKEAVLDLETKQVTVTYKGKKVDENTLRQAISDAGYQADDVAPNPDAQAKLMACCQPKDAKTGGCCAPKAGASCAKKEGTK</sequence>
<evidence type="ECO:0000313" key="3">
    <source>
        <dbReference type="EMBL" id="SEQ57791.1"/>
    </source>
</evidence>
<dbReference type="SUPFAM" id="SSF55008">
    <property type="entry name" value="HMA, heavy metal-associated domain"/>
    <property type="match status" value="1"/>
</dbReference>
<dbReference type="Gene3D" id="3.30.70.100">
    <property type="match status" value="1"/>
</dbReference>
<dbReference type="RefSeq" id="WP_090168706.1">
    <property type="nucleotide sequence ID" value="NZ_FOFB01000012.1"/>
</dbReference>
<organism evidence="3 4">
    <name type="scientific">Neolewinella agarilytica</name>
    <dbReference type="NCBI Taxonomy" id="478744"/>
    <lineage>
        <taxon>Bacteria</taxon>
        <taxon>Pseudomonadati</taxon>
        <taxon>Bacteroidota</taxon>
        <taxon>Saprospiria</taxon>
        <taxon>Saprospirales</taxon>
        <taxon>Lewinellaceae</taxon>
        <taxon>Neolewinella</taxon>
    </lineage>
</organism>
<dbReference type="InterPro" id="IPR036163">
    <property type="entry name" value="HMA_dom_sf"/>
</dbReference>
<keyword evidence="4" id="KW-1185">Reference proteome</keyword>
<evidence type="ECO:0000256" key="1">
    <source>
        <dbReference type="SAM" id="SignalP"/>
    </source>
</evidence>
<dbReference type="Proteomes" id="UP000199021">
    <property type="component" value="Unassembled WGS sequence"/>
</dbReference>
<dbReference type="InterPro" id="IPR006121">
    <property type="entry name" value="HMA_dom"/>
</dbReference>
<proteinExistence type="predicted"/>
<protein>
    <submittedName>
        <fullName evidence="3">Copper chaperone CopZ</fullName>
    </submittedName>
</protein>
<dbReference type="OrthoDB" id="5513217at2"/>
<dbReference type="GO" id="GO:0046872">
    <property type="term" value="F:metal ion binding"/>
    <property type="evidence" value="ECO:0007669"/>
    <property type="project" value="InterPro"/>
</dbReference>
<dbReference type="CDD" id="cd00371">
    <property type="entry name" value="HMA"/>
    <property type="match status" value="1"/>
</dbReference>
<accession>A0A1H9H602</accession>
<feature type="signal peptide" evidence="1">
    <location>
        <begin position="1"/>
        <end position="17"/>
    </location>
</feature>
<dbReference type="EMBL" id="FOFB01000012">
    <property type="protein sequence ID" value="SEQ57791.1"/>
    <property type="molecule type" value="Genomic_DNA"/>
</dbReference>
<dbReference type="STRING" id="478744.SAMN05444359_11231"/>
<evidence type="ECO:0000259" key="2">
    <source>
        <dbReference type="PROSITE" id="PS50846"/>
    </source>
</evidence>
<feature type="domain" description="HMA" evidence="2">
    <location>
        <begin position="20"/>
        <end position="86"/>
    </location>
</feature>
<dbReference type="AlphaFoldDB" id="A0A1H9H602"/>
<gene>
    <name evidence="3" type="ORF">SAMN05444359_11231</name>
</gene>
<reference evidence="4" key="1">
    <citation type="submission" date="2016-10" db="EMBL/GenBank/DDBJ databases">
        <authorList>
            <person name="Varghese N."/>
            <person name="Submissions S."/>
        </authorList>
    </citation>
    <scope>NUCLEOTIDE SEQUENCE [LARGE SCALE GENOMIC DNA]</scope>
    <source>
        <strain evidence="4">DSM 24740</strain>
    </source>
</reference>
<dbReference type="Pfam" id="PF00403">
    <property type="entry name" value="HMA"/>
    <property type="match status" value="1"/>
</dbReference>
<feature type="chain" id="PRO_5011783750" evidence="1">
    <location>
        <begin position="18"/>
        <end position="128"/>
    </location>
</feature>
<keyword evidence="1" id="KW-0732">Signal</keyword>
<evidence type="ECO:0000313" key="4">
    <source>
        <dbReference type="Proteomes" id="UP000199021"/>
    </source>
</evidence>
<dbReference type="InParanoid" id="A0A1H9H602"/>
<dbReference type="PROSITE" id="PS50846">
    <property type="entry name" value="HMA_2"/>
    <property type="match status" value="1"/>
</dbReference>